<feature type="transmembrane region" description="Helical" evidence="2">
    <location>
        <begin position="278"/>
        <end position="301"/>
    </location>
</feature>
<name>A0A6P8IAP1_ACTTE</name>
<feature type="chain" id="PRO_5027842503" evidence="3">
    <location>
        <begin position="23"/>
        <end position="444"/>
    </location>
</feature>
<dbReference type="OrthoDB" id="5989591at2759"/>
<dbReference type="RefSeq" id="XP_031561775.1">
    <property type="nucleotide sequence ID" value="XM_031705915.1"/>
</dbReference>
<dbReference type="Proteomes" id="UP000515163">
    <property type="component" value="Unplaced"/>
</dbReference>
<sequence length="444" mass="49827">MKASRSVLFFLLWSCLFKLSRLESFVDITRNTDGDIFSNPVSKCDVCEETVRTSCEIYDNVKTGGKCVSFENCCKECVCSGERSTYLRNEKRCISNGNLTTALFHNLNQGCSFRLVPNSYYDNRPRGRQPCLFSNLRLHALNTTVSGSQMIDVCGIFSWSITSCSVLSGAQYHNSQWTDLWGVGSVDQDIFSVEKSQGVNIFLKWNNTLPSRYHGDILSLDIRCYRKYNRGPVESCLLFKVKGTQMDTRPSTTPSTNFTGAPTNVESRGKQKSSNATIIIIVSVICALIFLVLICVVILCVRKRRGLCKKNKYSKKKRGKKIELRQKSGKHITIESPTTKNEVKEYQCVNHAESPVYTTPAKNSNKANKTAEYHNLLQAIASTPHYHPLVGKDDAQTPRSSSPPYYHEPEKPGNKPVKNDNLPHFYHVLEGPSFASKDTTGSTC</sequence>
<feature type="signal peptide" evidence="3">
    <location>
        <begin position="1"/>
        <end position="22"/>
    </location>
</feature>
<proteinExistence type="predicted"/>
<evidence type="ECO:0000256" key="1">
    <source>
        <dbReference type="SAM" id="MobiDB-lite"/>
    </source>
</evidence>
<feature type="region of interest" description="Disordered" evidence="1">
    <location>
        <begin position="387"/>
        <end position="423"/>
    </location>
</feature>
<keyword evidence="3" id="KW-0732">Signal</keyword>
<organism evidence="4 5">
    <name type="scientific">Actinia tenebrosa</name>
    <name type="common">Australian red waratah sea anemone</name>
    <dbReference type="NCBI Taxonomy" id="6105"/>
    <lineage>
        <taxon>Eukaryota</taxon>
        <taxon>Metazoa</taxon>
        <taxon>Cnidaria</taxon>
        <taxon>Anthozoa</taxon>
        <taxon>Hexacorallia</taxon>
        <taxon>Actiniaria</taxon>
        <taxon>Actiniidae</taxon>
        <taxon>Actinia</taxon>
    </lineage>
</organism>
<dbReference type="AlphaFoldDB" id="A0A6P8IAP1"/>
<keyword evidence="2" id="KW-0472">Membrane</keyword>
<dbReference type="InParanoid" id="A0A6P8IAP1"/>
<gene>
    <name evidence="5" type="primary">LOC116297652</name>
</gene>
<reference evidence="5" key="1">
    <citation type="submission" date="2025-08" db="UniProtKB">
        <authorList>
            <consortium name="RefSeq"/>
        </authorList>
    </citation>
    <scope>IDENTIFICATION</scope>
    <source>
        <tissue evidence="5">Tentacle</tissue>
    </source>
</reference>
<accession>A0A6P8IAP1</accession>
<evidence type="ECO:0000313" key="5">
    <source>
        <dbReference type="RefSeq" id="XP_031561775.1"/>
    </source>
</evidence>
<dbReference type="KEGG" id="aten:116297652"/>
<keyword evidence="2" id="KW-1133">Transmembrane helix</keyword>
<feature type="region of interest" description="Disordered" evidence="1">
    <location>
        <begin position="248"/>
        <end position="268"/>
    </location>
</feature>
<evidence type="ECO:0000256" key="2">
    <source>
        <dbReference type="SAM" id="Phobius"/>
    </source>
</evidence>
<dbReference type="GeneID" id="116297652"/>
<protein>
    <submittedName>
        <fullName evidence="5">Uncharacterized protein LOC116297652</fullName>
    </submittedName>
</protein>
<keyword evidence="4" id="KW-1185">Reference proteome</keyword>
<evidence type="ECO:0000256" key="3">
    <source>
        <dbReference type="SAM" id="SignalP"/>
    </source>
</evidence>
<keyword evidence="2" id="KW-0812">Transmembrane</keyword>
<evidence type="ECO:0000313" key="4">
    <source>
        <dbReference type="Proteomes" id="UP000515163"/>
    </source>
</evidence>